<organism evidence="1">
    <name type="scientific">uncultured Rubrobacteraceae bacterium</name>
    <dbReference type="NCBI Taxonomy" id="349277"/>
    <lineage>
        <taxon>Bacteria</taxon>
        <taxon>Bacillati</taxon>
        <taxon>Actinomycetota</taxon>
        <taxon>Rubrobacteria</taxon>
        <taxon>Rubrobacterales</taxon>
        <taxon>Rubrobacteraceae</taxon>
        <taxon>environmental samples</taxon>
    </lineage>
</organism>
<protein>
    <submittedName>
        <fullName evidence="1">Uncharacterized protein</fullName>
    </submittedName>
</protein>
<evidence type="ECO:0000313" key="1">
    <source>
        <dbReference type="EMBL" id="CAA9431470.1"/>
    </source>
</evidence>
<sequence length="43" mass="4295">CSCSTRPPAMPGTVVCCGLSGRGFFGGRARSTALLPGPRVSSP</sequence>
<name>A0A6J4Q601_9ACTN</name>
<accession>A0A6J4Q601</accession>
<gene>
    <name evidence="1" type="ORF">AVDCRST_MAG78-1728</name>
</gene>
<dbReference type="AlphaFoldDB" id="A0A6J4Q601"/>
<feature type="non-terminal residue" evidence="1">
    <location>
        <position position="1"/>
    </location>
</feature>
<reference evidence="1" key="1">
    <citation type="submission" date="2020-02" db="EMBL/GenBank/DDBJ databases">
        <authorList>
            <person name="Meier V. D."/>
        </authorList>
    </citation>
    <scope>NUCLEOTIDE SEQUENCE</scope>
    <source>
        <strain evidence="1">AVDCRST_MAG78</strain>
    </source>
</reference>
<feature type="non-terminal residue" evidence="1">
    <location>
        <position position="43"/>
    </location>
</feature>
<proteinExistence type="predicted"/>
<dbReference type="EMBL" id="CADCVB010000115">
    <property type="protein sequence ID" value="CAA9431470.1"/>
    <property type="molecule type" value="Genomic_DNA"/>
</dbReference>